<keyword evidence="5" id="KW-0560">Oxidoreductase</keyword>
<accession>A0AAN5DC27</accession>
<comment type="caution">
    <text evidence="8">The sequence shown here is derived from an EMBL/GenBank/DDBJ whole genome shotgun (WGS) entry which is preliminary data.</text>
</comment>
<sequence>PARCVVAGIGVDPDTAWLVKCGIELDKRGFIKVDIGEVTEKADVYFIGDCVTAPLPFFGVESINIQHFQTAQKHGQLAADVLMKKSEIAHNVPFFWATFFLEIGIKFAGISEGHNSVLLRGNTDSFDFVQYYFKDNRVIAVCSSGSSKASIQFQSMCSKKLKLTREQVER</sequence>
<name>A0AAN5DC27_9BILA</name>
<gene>
    <name evidence="8" type="ORF">PMAYCL1PPCAC_30578</name>
</gene>
<feature type="non-terminal residue" evidence="8">
    <location>
        <position position="170"/>
    </location>
</feature>
<evidence type="ECO:0000313" key="9">
    <source>
        <dbReference type="Proteomes" id="UP001328107"/>
    </source>
</evidence>
<dbReference type="InterPro" id="IPR028202">
    <property type="entry name" value="Reductase_C"/>
</dbReference>
<dbReference type="PANTHER" id="PTHR43557:SF2">
    <property type="entry name" value="RIESKE DOMAIN-CONTAINING PROTEIN-RELATED"/>
    <property type="match status" value="1"/>
</dbReference>
<dbReference type="AlphaFoldDB" id="A0AAN5DC27"/>
<dbReference type="Pfam" id="PF14759">
    <property type="entry name" value="Reductase_C"/>
    <property type="match status" value="1"/>
</dbReference>
<dbReference type="InterPro" id="IPR050446">
    <property type="entry name" value="FAD-oxidoreductase/Apoptosis"/>
</dbReference>
<dbReference type="SUPFAM" id="SSF51905">
    <property type="entry name" value="FAD/NAD(P)-binding domain"/>
    <property type="match status" value="1"/>
</dbReference>
<dbReference type="Gene3D" id="3.30.390.30">
    <property type="match status" value="1"/>
</dbReference>
<keyword evidence="4" id="KW-0274">FAD</keyword>
<proteinExistence type="inferred from homology"/>
<keyword evidence="9" id="KW-1185">Reference proteome</keyword>
<evidence type="ECO:0000256" key="4">
    <source>
        <dbReference type="ARBA" id="ARBA00022827"/>
    </source>
</evidence>
<dbReference type="EMBL" id="BTRK01000006">
    <property type="protein sequence ID" value="GMR60383.1"/>
    <property type="molecule type" value="Genomic_DNA"/>
</dbReference>
<dbReference type="GO" id="GO:0005737">
    <property type="term" value="C:cytoplasm"/>
    <property type="evidence" value="ECO:0007669"/>
    <property type="project" value="TreeGrafter"/>
</dbReference>
<evidence type="ECO:0008006" key="10">
    <source>
        <dbReference type="Google" id="ProtNLM"/>
    </source>
</evidence>
<evidence type="ECO:0000256" key="2">
    <source>
        <dbReference type="ARBA" id="ARBA00006442"/>
    </source>
</evidence>
<feature type="domain" description="Reductase C-terminal" evidence="7">
    <location>
        <begin position="102"/>
        <end position="168"/>
    </location>
</feature>
<feature type="domain" description="FAD/NAD(P)-binding" evidence="6">
    <location>
        <begin position="2"/>
        <end position="75"/>
    </location>
</feature>
<evidence type="ECO:0000256" key="5">
    <source>
        <dbReference type="ARBA" id="ARBA00023002"/>
    </source>
</evidence>
<dbReference type="SUPFAM" id="SSF55424">
    <property type="entry name" value="FAD/NAD-linked reductases, dimerisation (C-terminal) domain"/>
    <property type="match status" value="1"/>
</dbReference>
<dbReference type="InterPro" id="IPR023753">
    <property type="entry name" value="FAD/NAD-binding_dom"/>
</dbReference>
<evidence type="ECO:0000256" key="1">
    <source>
        <dbReference type="ARBA" id="ARBA00001974"/>
    </source>
</evidence>
<evidence type="ECO:0000259" key="7">
    <source>
        <dbReference type="Pfam" id="PF14759"/>
    </source>
</evidence>
<dbReference type="PANTHER" id="PTHR43557">
    <property type="entry name" value="APOPTOSIS-INDUCING FACTOR 1"/>
    <property type="match status" value="1"/>
</dbReference>
<evidence type="ECO:0000256" key="3">
    <source>
        <dbReference type="ARBA" id="ARBA00022630"/>
    </source>
</evidence>
<dbReference type="InterPro" id="IPR036188">
    <property type="entry name" value="FAD/NAD-bd_sf"/>
</dbReference>
<keyword evidence="3" id="KW-0285">Flavoprotein</keyword>
<dbReference type="Pfam" id="PF07992">
    <property type="entry name" value="Pyr_redox_2"/>
    <property type="match status" value="1"/>
</dbReference>
<evidence type="ECO:0000313" key="8">
    <source>
        <dbReference type="EMBL" id="GMR60383.1"/>
    </source>
</evidence>
<comment type="similarity">
    <text evidence="2">Belongs to the FAD-dependent oxidoreductase family.</text>
</comment>
<evidence type="ECO:0000259" key="6">
    <source>
        <dbReference type="Pfam" id="PF07992"/>
    </source>
</evidence>
<dbReference type="Gene3D" id="3.50.50.60">
    <property type="entry name" value="FAD/NAD(P)-binding domain"/>
    <property type="match status" value="1"/>
</dbReference>
<dbReference type="GO" id="GO:0016651">
    <property type="term" value="F:oxidoreductase activity, acting on NAD(P)H"/>
    <property type="evidence" value="ECO:0007669"/>
    <property type="project" value="TreeGrafter"/>
</dbReference>
<dbReference type="InterPro" id="IPR016156">
    <property type="entry name" value="FAD/NAD-linked_Rdtase_dimer_sf"/>
</dbReference>
<organism evidence="8 9">
    <name type="scientific">Pristionchus mayeri</name>
    <dbReference type="NCBI Taxonomy" id="1317129"/>
    <lineage>
        <taxon>Eukaryota</taxon>
        <taxon>Metazoa</taxon>
        <taxon>Ecdysozoa</taxon>
        <taxon>Nematoda</taxon>
        <taxon>Chromadorea</taxon>
        <taxon>Rhabditida</taxon>
        <taxon>Rhabditina</taxon>
        <taxon>Diplogasteromorpha</taxon>
        <taxon>Diplogasteroidea</taxon>
        <taxon>Neodiplogasteridae</taxon>
        <taxon>Pristionchus</taxon>
    </lineage>
</organism>
<reference evidence="9" key="1">
    <citation type="submission" date="2022-10" db="EMBL/GenBank/DDBJ databases">
        <title>Genome assembly of Pristionchus species.</title>
        <authorList>
            <person name="Yoshida K."/>
            <person name="Sommer R.J."/>
        </authorList>
    </citation>
    <scope>NUCLEOTIDE SEQUENCE [LARGE SCALE GENOMIC DNA]</scope>
    <source>
        <strain evidence="9">RS5460</strain>
    </source>
</reference>
<protein>
    <recommendedName>
        <fullName evidence="10">FAD/NAD(P)-binding domain-containing protein</fullName>
    </recommendedName>
</protein>
<feature type="non-terminal residue" evidence="8">
    <location>
        <position position="1"/>
    </location>
</feature>
<dbReference type="Proteomes" id="UP001328107">
    <property type="component" value="Unassembled WGS sequence"/>
</dbReference>
<comment type="cofactor">
    <cofactor evidence="1">
        <name>FAD</name>
        <dbReference type="ChEBI" id="CHEBI:57692"/>
    </cofactor>
</comment>